<comment type="caution">
    <text evidence="2">The sequence shown here is derived from an EMBL/GenBank/DDBJ whole genome shotgun (WGS) entry which is preliminary data.</text>
</comment>
<reference evidence="2 3" key="1">
    <citation type="journal article" date="2024" name="Ann. Entomol. Soc. Am.">
        <title>Genomic analyses of the southern and eastern yellowjacket wasps (Hymenoptera: Vespidae) reveal evolutionary signatures of social life.</title>
        <authorList>
            <person name="Catto M.A."/>
            <person name="Caine P.B."/>
            <person name="Orr S.E."/>
            <person name="Hunt B.G."/>
            <person name="Goodisman M.A.D."/>
        </authorList>
    </citation>
    <scope>NUCLEOTIDE SEQUENCE [LARGE SCALE GENOMIC DNA]</scope>
    <source>
        <strain evidence="2">233</strain>
        <tissue evidence="2">Head and thorax</tissue>
    </source>
</reference>
<accession>A0ABD2B2Y7</accession>
<dbReference type="AlphaFoldDB" id="A0ABD2B2Y7"/>
<keyword evidence="3" id="KW-1185">Reference proteome</keyword>
<name>A0ABD2B2Y7_VESSQ</name>
<organism evidence="2 3">
    <name type="scientific">Vespula squamosa</name>
    <name type="common">Southern yellow jacket</name>
    <name type="synonym">Wasp</name>
    <dbReference type="NCBI Taxonomy" id="30214"/>
    <lineage>
        <taxon>Eukaryota</taxon>
        <taxon>Metazoa</taxon>
        <taxon>Ecdysozoa</taxon>
        <taxon>Arthropoda</taxon>
        <taxon>Hexapoda</taxon>
        <taxon>Insecta</taxon>
        <taxon>Pterygota</taxon>
        <taxon>Neoptera</taxon>
        <taxon>Endopterygota</taxon>
        <taxon>Hymenoptera</taxon>
        <taxon>Apocrita</taxon>
        <taxon>Aculeata</taxon>
        <taxon>Vespoidea</taxon>
        <taxon>Vespidae</taxon>
        <taxon>Vespinae</taxon>
        <taxon>Vespula</taxon>
    </lineage>
</organism>
<proteinExistence type="predicted"/>
<gene>
    <name evidence="2" type="ORF">V1478_007314</name>
</gene>
<evidence type="ECO:0000313" key="2">
    <source>
        <dbReference type="EMBL" id="KAL2727036.1"/>
    </source>
</evidence>
<keyword evidence="1" id="KW-0472">Membrane</keyword>
<keyword evidence="1" id="KW-0812">Transmembrane</keyword>
<keyword evidence="1" id="KW-1133">Transmembrane helix</keyword>
<feature type="transmembrane region" description="Helical" evidence="1">
    <location>
        <begin position="24"/>
        <end position="42"/>
    </location>
</feature>
<protein>
    <submittedName>
        <fullName evidence="2">Uncharacterized protein</fullName>
    </submittedName>
</protein>
<evidence type="ECO:0000313" key="3">
    <source>
        <dbReference type="Proteomes" id="UP001607302"/>
    </source>
</evidence>
<sequence>MYWFTWNNGLCMCDDVLYTIDTRVIPMVTIWISLEFACYVTYRRYCSRFDLLEHRRIDIVRSERLPVIIKRNLFNGEFYAIRKKVRIIV</sequence>
<evidence type="ECO:0000256" key="1">
    <source>
        <dbReference type="SAM" id="Phobius"/>
    </source>
</evidence>
<dbReference type="EMBL" id="JAUDFV010000133">
    <property type="protein sequence ID" value="KAL2727036.1"/>
    <property type="molecule type" value="Genomic_DNA"/>
</dbReference>
<dbReference type="Proteomes" id="UP001607302">
    <property type="component" value="Unassembled WGS sequence"/>
</dbReference>